<dbReference type="RefSeq" id="WP_171741107.1">
    <property type="nucleotide sequence ID" value="NZ_CP053435.1"/>
</dbReference>
<dbReference type="PANTHER" id="PTHR46182:SF2">
    <property type="entry name" value="FI19480P1"/>
    <property type="match status" value="1"/>
</dbReference>
<evidence type="ECO:0000313" key="2">
    <source>
        <dbReference type="EMBL" id="QJW91260.1"/>
    </source>
</evidence>
<dbReference type="InterPro" id="IPR022409">
    <property type="entry name" value="PKD/Chitinase_dom"/>
</dbReference>
<reference evidence="2 3" key="1">
    <citation type="submission" date="2020-05" db="EMBL/GenBank/DDBJ databases">
        <title>Genome sequencing of Spirosoma sp. TS118.</title>
        <authorList>
            <person name="Lee J.-H."/>
            <person name="Jeong S."/>
            <person name="Zhao L."/>
            <person name="Jung J.-H."/>
            <person name="Kim M.-K."/>
            <person name="Lim S."/>
        </authorList>
    </citation>
    <scope>NUCLEOTIDE SEQUENCE [LARGE SCALE GENOMIC DNA]</scope>
    <source>
        <strain evidence="2 3">TS118</strain>
    </source>
</reference>
<organism evidence="2 3">
    <name type="scientific">Spirosoma taeanense</name>
    <dbReference type="NCBI Taxonomy" id="2735870"/>
    <lineage>
        <taxon>Bacteria</taxon>
        <taxon>Pseudomonadati</taxon>
        <taxon>Bacteroidota</taxon>
        <taxon>Cytophagia</taxon>
        <taxon>Cytophagales</taxon>
        <taxon>Cytophagaceae</taxon>
        <taxon>Spirosoma</taxon>
    </lineage>
</organism>
<keyword evidence="3" id="KW-1185">Reference proteome</keyword>
<dbReference type="GO" id="GO:0031410">
    <property type="term" value="C:cytoplasmic vesicle"/>
    <property type="evidence" value="ECO:0007669"/>
    <property type="project" value="TreeGrafter"/>
</dbReference>
<evidence type="ECO:0000313" key="3">
    <source>
        <dbReference type="Proteomes" id="UP000502756"/>
    </source>
</evidence>
<protein>
    <recommendedName>
        <fullName evidence="1">PKD domain-containing protein</fullName>
    </recommendedName>
</protein>
<dbReference type="InterPro" id="IPR000601">
    <property type="entry name" value="PKD_dom"/>
</dbReference>
<accession>A0A6M5YD89</accession>
<dbReference type="PANTHER" id="PTHR46182">
    <property type="entry name" value="FI19480P1"/>
    <property type="match status" value="1"/>
</dbReference>
<dbReference type="InterPro" id="IPR035986">
    <property type="entry name" value="PKD_dom_sf"/>
</dbReference>
<dbReference type="Pfam" id="PF22352">
    <property type="entry name" value="K319L-like_PKD"/>
    <property type="match status" value="2"/>
</dbReference>
<dbReference type="AlphaFoldDB" id="A0A6M5YD89"/>
<feature type="domain" description="PKD" evidence="1">
    <location>
        <begin position="145"/>
        <end position="241"/>
    </location>
</feature>
<gene>
    <name evidence="2" type="ORF">HNV11_18705</name>
</gene>
<dbReference type="InterPro" id="IPR029865">
    <property type="entry name" value="KIAA0319-like"/>
</dbReference>
<dbReference type="Proteomes" id="UP000502756">
    <property type="component" value="Chromosome"/>
</dbReference>
<proteinExistence type="predicted"/>
<dbReference type="EMBL" id="CP053435">
    <property type="protein sequence ID" value="QJW91260.1"/>
    <property type="molecule type" value="Genomic_DNA"/>
</dbReference>
<dbReference type="InterPro" id="IPR013783">
    <property type="entry name" value="Ig-like_fold"/>
</dbReference>
<dbReference type="CDD" id="cd00146">
    <property type="entry name" value="PKD"/>
    <property type="match status" value="1"/>
</dbReference>
<dbReference type="KEGG" id="stae:HNV11_18705"/>
<name>A0A6M5YD89_9BACT</name>
<evidence type="ECO:0000259" key="1">
    <source>
        <dbReference type="PROSITE" id="PS50093"/>
    </source>
</evidence>
<dbReference type="SUPFAM" id="SSF49299">
    <property type="entry name" value="PKD domain"/>
    <property type="match status" value="2"/>
</dbReference>
<feature type="domain" description="PKD" evidence="1">
    <location>
        <begin position="50"/>
        <end position="144"/>
    </location>
</feature>
<sequence length="562" mass="60804">MQPRLLLQLGSIRLSVWMQSHPAALLLKVAFLCLIFSSCNKENKPPRQPPVAKVTSVTQTAVLNKAVVLDASTSSDPQQKSLTYTWTIKTKPADSKAVITNPNNMVAEFTPDKPGIYVLVLTVTNSDGQTSSMEVTITVALPGSPPNVNAGVSTTVSTGRKVTLDGSKSSDPDGDRLTYNWTIKAKPTGSNPTLANADKAVAELTPDGLGTYVMTLTVSDGVWPAVTADVTVTVTVPVVRVTTGSWTVADGTGGGNDYTPRNHFYTFEVVTNNQPVSLTLTSPDINVGLYVYNPNGEEIGRSGFGRNQTEDVIVNSGKYKIMVCSGRRYDIGAYTLKGRGLSADFVRVAALRAKATEVTFGPEGGGGNEYTPRNHYYTFDVVADNSYTDLDIQSGETTLWMTLFGPSGAEVRYSGVGTPNHLNEKLNKGTYGFWLGSGRRDAISKYTLDIFGQVQNLKQYVFESSILKDEYRGKNAATTYTLNVTDNNTLIDVSLRSPDIRGYFNVYNPNGEEIGYSGSGNYVALIRATTKGQYKIVVTPLDSGIGKYTLSVYGRFSDLKKQ</sequence>
<dbReference type="PROSITE" id="PS50093">
    <property type="entry name" value="PKD"/>
    <property type="match status" value="2"/>
</dbReference>
<dbReference type="Gene3D" id="2.60.40.10">
    <property type="entry name" value="Immunoglobulins"/>
    <property type="match status" value="2"/>
</dbReference>
<dbReference type="Gene3D" id="2.60.120.380">
    <property type="match status" value="1"/>
</dbReference>
<dbReference type="GO" id="GO:0016020">
    <property type="term" value="C:membrane"/>
    <property type="evidence" value="ECO:0007669"/>
    <property type="project" value="TreeGrafter"/>
</dbReference>
<dbReference type="SMART" id="SM00089">
    <property type="entry name" value="PKD"/>
    <property type="match status" value="2"/>
</dbReference>